<dbReference type="PANTHER" id="PTHR46890:SF1">
    <property type="entry name" value="REVERSE TRANSCRIPTASE DOMAIN-CONTAINING PROTEIN"/>
    <property type="match status" value="1"/>
</dbReference>
<proteinExistence type="predicted"/>
<dbReference type="EMBL" id="SSTE01017061">
    <property type="protein sequence ID" value="KAA0040846.1"/>
    <property type="molecule type" value="Genomic_DNA"/>
</dbReference>
<accession>A0A5D3D1U8</accession>
<dbReference type="Gene3D" id="3.60.10.10">
    <property type="entry name" value="Endonuclease/exonuclease/phosphatase"/>
    <property type="match status" value="1"/>
</dbReference>
<dbReference type="Proteomes" id="UP000321393">
    <property type="component" value="Unassembled WGS sequence"/>
</dbReference>
<evidence type="ECO:0000313" key="3">
    <source>
        <dbReference type="EMBL" id="TYK17822.1"/>
    </source>
</evidence>
<name>A0A5D3D1U8_CUCMM</name>
<dbReference type="Pfam" id="PF00078">
    <property type="entry name" value="RVT_1"/>
    <property type="match status" value="1"/>
</dbReference>
<dbReference type="EMBL" id="SSTD01007940">
    <property type="protein sequence ID" value="TYK17822.1"/>
    <property type="molecule type" value="Genomic_DNA"/>
</dbReference>
<comment type="caution">
    <text evidence="3">The sequence shown here is derived from an EMBL/GenBank/DDBJ whole genome shotgun (WGS) entry which is preliminary data.</text>
</comment>
<dbReference type="Proteomes" id="UP000321947">
    <property type="component" value="Unassembled WGS sequence"/>
</dbReference>
<dbReference type="STRING" id="1194695.A0A5D3D1U8"/>
<gene>
    <name evidence="3" type="ORF">E5676_scaffold306G00730</name>
    <name evidence="2" type="ORF">E6C27_scaffold333G00690</name>
</gene>
<feature type="domain" description="Reverse transcriptase" evidence="1">
    <location>
        <begin position="202"/>
        <end position="266"/>
    </location>
</feature>
<evidence type="ECO:0000313" key="5">
    <source>
        <dbReference type="Proteomes" id="UP000321947"/>
    </source>
</evidence>
<dbReference type="InterPro" id="IPR052343">
    <property type="entry name" value="Retrotransposon-Effector_Assoc"/>
</dbReference>
<sequence length="272" mass="31129">MEAWCFGGDFNITRWVHERFPLGRTTRGMRLFNNFLEKAKLLEIPLGNDRFTWSREGASVARLFLDRFVINKAWDVEFENTRASRQACLFSDHFPLLLEAGSVTWGPSPFRFSTAGCSTKTEIWQLKEHGLTVVQNAGQLLFLMPRDGNARFFHRFLTTQKGKNLITKFSKLEIKATVNSLGKWKTPGPDGFTTEFLIMVIKDFRPISLTTITYKVIAKVLVKRLKKVMLCIIAPSQSAFIEGRKILDPILVANLIVEEYMAKEKERMASQA</sequence>
<dbReference type="SUPFAM" id="SSF56219">
    <property type="entry name" value="DNase I-like"/>
    <property type="match status" value="1"/>
</dbReference>
<evidence type="ECO:0000313" key="4">
    <source>
        <dbReference type="Proteomes" id="UP000321393"/>
    </source>
</evidence>
<evidence type="ECO:0000313" key="2">
    <source>
        <dbReference type="EMBL" id="KAA0040846.1"/>
    </source>
</evidence>
<dbReference type="OrthoDB" id="692400at2759"/>
<dbReference type="InterPro" id="IPR000477">
    <property type="entry name" value="RT_dom"/>
</dbReference>
<reference evidence="4 5" key="1">
    <citation type="submission" date="2019-08" db="EMBL/GenBank/DDBJ databases">
        <title>Draft genome sequences of two oriental melons (Cucumis melo L. var makuwa).</title>
        <authorList>
            <person name="Kwon S.-Y."/>
        </authorList>
    </citation>
    <scope>NUCLEOTIDE SEQUENCE [LARGE SCALE GENOMIC DNA]</scope>
    <source>
        <strain evidence="5">cv. Chang Bougi</strain>
        <strain evidence="4">cv. SW 3</strain>
        <tissue evidence="3">Leaf</tissue>
    </source>
</reference>
<dbReference type="AlphaFoldDB" id="A0A5D3D1U8"/>
<evidence type="ECO:0000259" key="1">
    <source>
        <dbReference type="Pfam" id="PF00078"/>
    </source>
</evidence>
<dbReference type="InterPro" id="IPR036691">
    <property type="entry name" value="Endo/exonu/phosph_ase_sf"/>
</dbReference>
<organism evidence="3 5">
    <name type="scientific">Cucumis melo var. makuwa</name>
    <name type="common">Oriental melon</name>
    <dbReference type="NCBI Taxonomy" id="1194695"/>
    <lineage>
        <taxon>Eukaryota</taxon>
        <taxon>Viridiplantae</taxon>
        <taxon>Streptophyta</taxon>
        <taxon>Embryophyta</taxon>
        <taxon>Tracheophyta</taxon>
        <taxon>Spermatophyta</taxon>
        <taxon>Magnoliopsida</taxon>
        <taxon>eudicotyledons</taxon>
        <taxon>Gunneridae</taxon>
        <taxon>Pentapetalae</taxon>
        <taxon>rosids</taxon>
        <taxon>fabids</taxon>
        <taxon>Cucurbitales</taxon>
        <taxon>Cucurbitaceae</taxon>
        <taxon>Benincaseae</taxon>
        <taxon>Cucumis</taxon>
    </lineage>
</organism>
<protein>
    <submittedName>
        <fullName evidence="3">Transposon TX1 uncharacterized</fullName>
    </submittedName>
</protein>
<dbReference type="PANTHER" id="PTHR46890">
    <property type="entry name" value="NON-LTR RETROLELEMENT REVERSE TRANSCRIPTASE-LIKE PROTEIN-RELATED"/>
    <property type="match status" value="1"/>
</dbReference>